<gene>
    <name evidence="1" type="ORF">BRPE64_ACDS13590</name>
</gene>
<accession>R4WGM9</accession>
<evidence type="ECO:0000313" key="2">
    <source>
        <dbReference type="Proteomes" id="UP000013966"/>
    </source>
</evidence>
<proteinExistence type="predicted"/>
<dbReference type="EMBL" id="AP013058">
    <property type="protein sequence ID" value="BAN23113.1"/>
    <property type="molecule type" value="Genomic_DNA"/>
</dbReference>
<dbReference type="AlphaFoldDB" id="R4WGM9"/>
<keyword evidence="2" id="KW-1185">Reference proteome</keyword>
<reference evidence="1 2" key="1">
    <citation type="journal article" date="2013" name="Genome Announc.">
        <title>Complete Genome Sequence of Burkholderia sp. Strain RPE64, Bacterial Symbiont of the Bean Bug Riptortus pedestris.</title>
        <authorList>
            <person name="Shibata T.F."/>
            <person name="Maeda T."/>
            <person name="Nikoh N."/>
            <person name="Yamaguchi K."/>
            <person name="Oshima K."/>
            <person name="Hattori M."/>
            <person name="Nishiyama T."/>
            <person name="Hasebe M."/>
            <person name="Fukatsu T."/>
            <person name="Kikuchi Y."/>
            <person name="Shigenobu S."/>
        </authorList>
    </citation>
    <scope>NUCLEOTIDE SEQUENCE [LARGE SCALE GENOMIC DNA]</scope>
</reference>
<dbReference type="HOGENOM" id="CLU_3341212_0_0_4"/>
<dbReference type="KEGG" id="buo:BRPE64_ACDS13590"/>
<sequence length="37" mass="4042">MQLLHALHALRQCIAHKADSSRESCVGKLISATRPAK</sequence>
<reference evidence="1 2" key="2">
    <citation type="journal article" date="2018" name="Int. J. Syst. Evol. Microbiol.">
        <title>Burkholderia insecticola sp. nov., a gut symbiotic bacterium of the bean bug Riptortus pedestris.</title>
        <authorList>
            <person name="Takeshita K."/>
            <person name="Tamaki H."/>
            <person name="Ohbayashi T."/>
            <person name="Meng X.-Y."/>
            <person name="Sone T."/>
            <person name="Mitani Y."/>
            <person name="Peeters C."/>
            <person name="Kikuchi Y."/>
            <person name="Vandamme P."/>
        </authorList>
    </citation>
    <scope>NUCLEOTIDE SEQUENCE [LARGE SCALE GENOMIC DNA]</scope>
    <source>
        <strain evidence="1">RPE64</strain>
    </source>
</reference>
<name>R4WGM9_9BURK</name>
<evidence type="ECO:0000313" key="1">
    <source>
        <dbReference type="EMBL" id="BAN23113.1"/>
    </source>
</evidence>
<protein>
    <submittedName>
        <fullName evidence="1">Uncharacterized protein</fullName>
    </submittedName>
</protein>
<organism evidence="1 2">
    <name type="scientific">Caballeronia insecticola</name>
    <dbReference type="NCBI Taxonomy" id="758793"/>
    <lineage>
        <taxon>Bacteria</taxon>
        <taxon>Pseudomonadati</taxon>
        <taxon>Pseudomonadota</taxon>
        <taxon>Betaproteobacteria</taxon>
        <taxon>Burkholderiales</taxon>
        <taxon>Burkholderiaceae</taxon>
        <taxon>Caballeronia</taxon>
    </lineage>
</organism>
<dbReference type="Proteomes" id="UP000013966">
    <property type="component" value="Chromosome 1"/>
</dbReference>
<dbReference type="PATRIC" id="fig|758793.3.peg.1361"/>